<dbReference type="Proteomes" id="UP000260363">
    <property type="component" value="Chromosome"/>
</dbReference>
<dbReference type="KEGG" id="cmg:NC81_01385"/>
<feature type="transmembrane region" description="Helical" evidence="2">
    <location>
        <begin position="89"/>
        <end position="114"/>
    </location>
</feature>
<dbReference type="Pfam" id="PF17459">
    <property type="entry name" value="DUF5422"/>
    <property type="match status" value="1"/>
</dbReference>
<dbReference type="SMR" id="A0A069ZV25"/>
<dbReference type="KEGG" id="cmx:DNC_01385"/>
<accession>A0A069ZV25</accession>
<keyword evidence="2" id="KW-1133">Transmembrane helix</keyword>
<feature type="region of interest" description="Disordered" evidence="1">
    <location>
        <begin position="158"/>
        <end position="193"/>
    </location>
</feature>
<gene>
    <name evidence="3" type="ORF">BD36_01480</name>
</gene>
<evidence type="ECO:0000256" key="2">
    <source>
        <dbReference type="SAM" id="Phobius"/>
    </source>
</evidence>
<organism evidence="3 4">
    <name type="scientific">Chlamydia muridarum</name>
    <dbReference type="NCBI Taxonomy" id="83560"/>
    <lineage>
        <taxon>Bacteria</taxon>
        <taxon>Pseudomonadati</taxon>
        <taxon>Chlamydiota</taxon>
        <taxon>Chlamydiia</taxon>
        <taxon>Chlamydiales</taxon>
        <taxon>Chlamydiaceae</taxon>
        <taxon>Chlamydia/Chlamydophila group</taxon>
        <taxon>Chlamydia</taxon>
    </lineage>
</organism>
<dbReference type="InterPro" id="IPR035358">
    <property type="entry name" value="DUF5422"/>
</dbReference>
<protein>
    <submittedName>
        <fullName evidence="3">Uncharacterized protein</fullName>
    </submittedName>
</protein>
<evidence type="ECO:0000313" key="4">
    <source>
        <dbReference type="Proteomes" id="UP000260363"/>
    </source>
</evidence>
<dbReference type="AlphaFoldDB" id="A0A069ZV25"/>
<keyword evidence="2" id="KW-0472">Membrane</keyword>
<dbReference type="KEGG" id="cmm:NC80_01370"/>
<dbReference type="STRING" id="83560.NC80_01370"/>
<dbReference type="EMBL" id="CP007217">
    <property type="protein sequence ID" value="AJR10363.1"/>
    <property type="molecule type" value="Genomic_DNA"/>
</dbReference>
<feature type="transmembrane region" description="Helical" evidence="2">
    <location>
        <begin position="38"/>
        <end position="69"/>
    </location>
</feature>
<keyword evidence="2" id="KW-0812">Transmembrane</keyword>
<reference evidence="3 4" key="1">
    <citation type="submission" date="2014-02" db="EMBL/GenBank/DDBJ databases">
        <authorList>
            <person name="Chen C."/>
            <person name="Conrad T.A."/>
            <person name="Zhou Z."/>
            <person name="Lai Z."/>
            <person name="Zhong G."/>
        </authorList>
    </citation>
    <scope>NUCLEOTIDE SEQUENCE [LARGE SCALE GENOMIC DNA]</scope>
    <source>
        <strain evidence="3 4">Nigg3-28</strain>
    </source>
</reference>
<dbReference type="PATRIC" id="fig|243161.6.peg.299"/>
<dbReference type="GeneID" id="1246444"/>
<proteinExistence type="predicted"/>
<dbReference type="RefSeq" id="WP_010230002.1">
    <property type="nucleotide sequence ID" value="NZ_CP007217.1"/>
</dbReference>
<evidence type="ECO:0000256" key="1">
    <source>
        <dbReference type="SAM" id="MobiDB-lite"/>
    </source>
</evidence>
<evidence type="ECO:0000313" key="3">
    <source>
        <dbReference type="EMBL" id="AJR10363.1"/>
    </source>
</evidence>
<sequence length="193" mass="20918">MPSTVAPVKGPDHFLNLVFPERVFASYMSPLAQKHPKAALYIASLAGFIFGLLKLITFPVLCAAGLFVFPIKGIISSLCHRRLDACSGYMLATFLSLFSLALIIVGIVSCVAWAPEFIFPIISIGMALATTETCFQIYTHLFPALEHKPSSPLKIENTTTKLSRSSSAPDLSCPSLSTQPTSPNQSLSAYKKY</sequence>
<name>A0A069ZV25_CHLMR</name>